<evidence type="ECO:0000313" key="2">
    <source>
        <dbReference type="EMBL" id="SMH41320.1"/>
    </source>
</evidence>
<name>A0A1X7NUC9_9HYPH</name>
<accession>A0A1X7NUC9</accession>
<dbReference type="InterPro" id="IPR009780">
    <property type="entry name" value="DUF1344"/>
</dbReference>
<protein>
    <recommendedName>
        <fullName evidence="4">DUF1344 domain-containing protein</fullName>
    </recommendedName>
</protein>
<evidence type="ECO:0000256" key="1">
    <source>
        <dbReference type="SAM" id="SignalP"/>
    </source>
</evidence>
<sequence length="81" mass="8652">MKAISGALAALLLFASSAYAADTEGTIAKIDKSTMTLTLKGGQSFKLSEEFALEDYSEGMDVTISYDEINGEKIVLQIIPD</sequence>
<organism evidence="2 3">
    <name type="scientific">Mesorhizobium australicum</name>
    <dbReference type="NCBI Taxonomy" id="536018"/>
    <lineage>
        <taxon>Bacteria</taxon>
        <taxon>Pseudomonadati</taxon>
        <taxon>Pseudomonadota</taxon>
        <taxon>Alphaproteobacteria</taxon>
        <taxon>Hyphomicrobiales</taxon>
        <taxon>Phyllobacteriaceae</taxon>
        <taxon>Mesorhizobium</taxon>
    </lineage>
</organism>
<gene>
    <name evidence="2" type="ORF">SAMN02982922_2530</name>
</gene>
<dbReference type="EMBL" id="FXBL01000004">
    <property type="protein sequence ID" value="SMH41320.1"/>
    <property type="molecule type" value="Genomic_DNA"/>
</dbReference>
<keyword evidence="3" id="KW-1185">Reference proteome</keyword>
<dbReference type="AlphaFoldDB" id="A0A1X7NUC9"/>
<proteinExistence type="predicted"/>
<dbReference type="Proteomes" id="UP000193083">
    <property type="component" value="Unassembled WGS sequence"/>
</dbReference>
<evidence type="ECO:0008006" key="4">
    <source>
        <dbReference type="Google" id="ProtNLM"/>
    </source>
</evidence>
<dbReference type="OrthoDB" id="7872012at2"/>
<evidence type="ECO:0000313" key="3">
    <source>
        <dbReference type="Proteomes" id="UP000193083"/>
    </source>
</evidence>
<feature type="chain" id="PRO_5012620662" description="DUF1344 domain-containing protein" evidence="1">
    <location>
        <begin position="21"/>
        <end position="81"/>
    </location>
</feature>
<feature type="signal peptide" evidence="1">
    <location>
        <begin position="1"/>
        <end position="20"/>
    </location>
</feature>
<reference evidence="2 3" key="1">
    <citation type="submission" date="2017-04" db="EMBL/GenBank/DDBJ databases">
        <authorList>
            <person name="Afonso C.L."/>
            <person name="Miller P.J."/>
            <person name="Scott M.A."/>
            <person name="Spackman E."/>
            <person name="Goraichik I."/>
            <person name="Dimitrov K.M."/>
            <person name="Suarez D.L."/>
            <person name="Swayne D.E."/>
        </authorList>
    </citation>
    <scope>NUCLEOTIDE SEQUENCE [LARGE SCALE GENOMIC DNA]</scope>
    <source>
        <strain evidence="2 3">B5P</strain>
    </source>
</reference>
<keyword evidence="1" id="KW-0732">Signal</keyword>
<dbReference type="Pfam" id="PF07076">
    <property type="entry name" value="DUF1344"/>
    <property type="match status" value="1"/>
</dbReference>
<dbReference type="RefSeq" id="WP_085464469.1">
    <property type="nucleotide sequence ID" value="NZ_FXBL01000004.1"/>
</dbReference>